<organism evidence="2 3">
    <name type="scientific">Fulvivirga imtechensis AK7</name>
    <dbReference type="NCBI Taxonomy" id="1237149"/>
    <lineage>
        <taxon>Bacteria</taxon>
        <taxon>Pseudomonadati</taxon>
        <taxon>Bacteroidota</taxon>
        <taxon>Cytophagia</taxon>
        <taxon>Cytophagales</taxon>
        <taxon>Fulvivirgaceae</taxon>
        <taxon>Fulvivirga</taxon>
    </lineage>
</organism>
<gene>
    <name evidence="2" type="ORF">C900_02494</name>
</gene>
<name>L8JVE1_9BACT</name>
<protein>
    <submittedName>
        <fullName evidence="2">Thiol:disulfide interchange protein tlpA</fullName>
    </submittedName>
</protein>
<dbReference type="Gene3D" id="3.40.30.10">
    <property type="entry name" value="Glutaredoxin"/>
    <property type="match status" value="1"/>
</dbReference>
<dbReference type="CDD" id="cd02966">
    <property type="entry name" value="TlpA_like_family"/>
    <property type="match status" value="1"/>
</dbReference>
<dbReference type="STRING" id="1237149.C900_02494"/>
<dbReference type="InterPro" id="IPR050553">
    <property type="entry name" value="Thioredoxin_ResA/DsbE_sf"/>
</dbReference>
<dbReference type="Proteomes" id="UP000011135">
    <property type="component" value="Unassembled WGS sequence"/>
</dbReference>
<proteinExistence type="predicted"/>
<dbReference type="eggNOG" id="COG0526">
    <property type="taxonomic scope" value="Bacteria"/>
</dbReference>
<dbReference type="EMBL" id="AMZN01000037">
    <property type="protein sequence ID" value="ELR71579.1"/>
    <property type="molecule type" value="Genomic_DNA"/>
</dbReference>
<dbReference type="PANTHER" id="PTHR42852">
    <property type="entry name" value="THIOL:DISULFIDE INTERCHANGE PROTEIN DSBE"/>
    <property type="match status" value="1"/>
</dbReference>
<dbReference type="AlphaFoldDB" id="L8JVE1"/>
<feature type="domain" description="Thioredoxin" evidence="1">
    <location>
        <begin position="36"/>
        <end position="173"/>
    </location>
</feature>
<dbReference type="PANTHER" id="PTHR42852:SF13">
    <property type="entry name" value="PROTEIN DIPZ"/>
    <property type="match status" value="1"/>
</dbReference>
<dbReference type="InterPro" id="IPR036249">
    <property type="entry name" value="Thioredoxin-like_sf"/>
</dbReference>
<dbReference type="SUPFAM" id="SSF52833">
    <property type="entry name" value="Thioredoxin-like"/>
    <property type="match status" value="1"/>
</dbReference>
<keyword evidence="3" id="KW-1185">Reference proteome</keyword>
<dbReference type="InterPro" id="IPR013740">
    <property type="entry name" value="Redoxin"/>
</dbReference>
<accession>L8JVE1</accession>
<dbReference type="GO" id="GO:0016491">
    <property type="term" value="F:oxidoreductase activity"/>
    <property type="evidence" value="ECO:0007669"/>
    <property type="project" value="InterPro"/>
</dbReference>
<comment type="caution">
    <text evidence="2">The sequence shown here is derived from an EMBL/GenBank/DDBJ whole genome shotgun (WGS) entry which is preliminary data.</text>
</comment>
<dbReference type="Pfam" id="PF08534">
    <property type="entry name" value="Redoxin"/>
    <property type="match status" value="1"/>
</dbReference>
<dbReference type="PROSITE" id="PS51352">
    <property type="entry name" value="THIOREDOXIN_2"/>
    <property type="match status" value="1"/>
</dbReference>
<evidence type="ECO:0000313" key="2">
    <source>
        <dbReference type="EMBL" id="ELR71579.1"/>
    </source>
</evidence>
<evidence type="ECO:0000259" key="1">
    <source>
        <dbReference type="PROSITE" id="PS51352"/>
    </source>
</evidence>
<evidence type="ECO:0000313" key="3">
    <source>
        <dbReference type="Proteomes" id="UP000011135"/>
    </source>
</evidence>
<dbReference type="InterPro" id="IPR013766">
    <property type="entry name" value="Thioredoxin_domain"/>
</dbReference>
<sequence>MYIWEFSKSKYMVRFVFLTLIIAIISCTGGTTTESTESQPLNQKLKLKTLEGDDIDLEEYKGKTIFINFWATWCRPCIIEMPSIEKAQTKLKDKNIVFIMASNEPRGQIKNFMRSHQYDFHYAQLDMSLEQLNIQGLPTTLIINSEGEVVFSEMGARDWNAAENIQLVTQYIE</sequence>
<reference evidence="2 3" key="1">
    <citation type="submission" date="2012-12" db="EMBL/GenBank/DDBJ databases">
        <title>Genome assembly of Fulvivirga imtechensis AK7.</title>
        <authorList>
            <person name="Nupur N."/>
            <person name="Khatri I."/>
            <person name="Kumar R."/>
            <person name="Subramanian S."/>
            <person name="Pinnaka A."/>
        </authorList>
    </citation>
    <scope>NUCLEOTIDE SEQUENCE [LARGE SCALE GENOMIC DNA]</scope>
    <source>
        <strain evidence="2 3">AK7</strain>
    </source>
</reference>